<dbReference type="OrthoDB" id="4278078at2"/>
<dbReference type="AlphaFoldDB" id="A0A4U2YRX7"/>
<comment type="caution">
    <text evidence="2">The sequence shown here is derived from an EMBL/GenBank/DDBJ whole genome shotgun (WGS) entry which is preliminary data.</text>
</comment>
<dbReference type="Gene3D" id="1.10.287.1060">
    <property type="entry name" value="ESAT-6-like"/>
    <property type="match status" value="1"/>
</dbReference>
<dbReference type="Proteomes" id="UP000307808">
    <property type="component" value="Unassembled WGS sequence"/>
</dbReference>
<dbReference type="NCBIfam" id="TIGR03930">
    <property type="entry name" value="WXG100_ESAT6"/>
    <property type="match status" value="1"/>
</dbReference>
<comment type="similarity">
    <text evidence="1">Belongs to the WXG100 family.</text>
</comment>
<name>A0A4U2YRX7_9ACTN</name>
<dbReference type="InterPro" id="IPR036689">
    <property type="entry name" value="ESAT-6-like_sf"/>
</dbReference>
<gene>
    <name evidence="2" type="ORF">FC770_03625</name>
</gene>
<dbReference type="InterPro" id="IPR010310">
    <property type="entry name" value="T7SS_ESAT-6-like"/>
</dbReference>
<accession>A0A4U2YRX7</accession>
<proteinExistence type="inferred from homology"/>
<evidence type="ECO:0000313" key="2">
    <source>
        <dbReference type="EMBL" id="TKI64256.1"/>
    </source>
</evidence>
<reference evidence="2 3" key="1">
    <citation type="submission" date="2019-04" db="EMBL/GenBank/DDBJ databases">
        <authorList>
            <person name="Dong K."/>
        </authorList>
    </citation>
    <scope>NUCLEOTIDE SEQUENCE [LARGE SCALE GENOMIC DNA]</scope>
    <source>
        <strain evidence="3">dk3543</strain>
    </source>
</reference>
<organism evidence="2 3">
    <name type="scientific">Nocardioides jishulii</name>
    <dbReference type="NCBI Taxonomy" id="2575440"/>
    <lineage>
        <taxon>Bacteria</taxon>
        <taxon>Bacillati</taxon>
        <taxon>Actinomycetota</taxon>
        <taxon>Actinomycetes</taxon>
        <taxon>Propionibacteriales</taxon>
        <taxon>Nocardioidaceae</taxon>
        <taxon>Nocardioides</taxon>
    </lineage>
</organism>
<protein>
    <recommendedName>
        <fullName evidence="1">ESAT-6-like protein</fullName>
    </recommendedName>
</protein>
<evidence type="ECO:0000313" key="3">
    <source>
        <dbReference type="Proteomes" id="UP000307808"/>
    </source>
</evidence>
<dbReference type="EMBL" id="SZPY01000001">
    <property type="protein sequence ID" value="TKI64256.1"/>
    <property type="molecule type" value="Genomic_DNA"/>
</dbReference>
<evidence type="ECO:0000256" key="1">
    <source>
        <dbReference type="RuleBase" id="RU362001"/>
    </source>
</evidence>
<dbReference type="Pfam" id="PF06013">
    <property type="entry name" value="WXG100"/>
    <property type="match status" value="1"/>
</dbReference>
<dbReference type="RefSeq" id="WP_137064716.1">
    <property type="nucleotide sequence ID" value="NZ_CP040748.1"/>
</dbReference>
<keyword evidence="3" id="KW-1185">Reference proteome</keyword>
<sequence>MFNGIQVDHRALDGASRDLVQAAVRIEGRLDQLESELAPLKSSWGGAAQETYVVAQRQWDTAIAEMVALLRDFSVGVEEANQAYRAADLRGSRRFG</sequence>
<dbReference type="SUPFAM" id="SSF140453">
    <property type="entry name" value="EsxAB dimer-like"/>
    <property type="match status" value="1"/>
</dbReference>